<protein>
    <submittedName>
        <fullName evidence="3">Mediator of RNA polymerase II transcription subunit 1</fullName>
    </submittedName>
</protein>
<reference evidence="3" key="1">
    <citation type="submission" date="2016-06" db="UniProtKB">
        <authorList>
            <consortium name="WormBaseParasite"/>
        </authorList>
    </citation>
    <scope>IDENTIFICATION</scope>
</reference>
<evidence type="ECO:0000313" key="3">
    <source>
        <dbReference type="WBParaSite" id="SBAD_0000802401-mRNA-1"/>
    </source>
</evidence>
<accession>A0A183IVT6</accession>
<dbReference type="WBParaSite" id="SBAD_0000802401-mRNA-1">
    <property type="protein sequence ID" value="SBAD_0000802401-mRNA-1"/>
    <property type="gene ID" value="SBAD_0000802401"/>
</dbReference>
<gene>
    <name evidence="1" type="ORF">SBAD_LOCUS7733</name>
</gene>
<organism evidence="3">
    <name type="scientific">Soboliphyme baturini</name>
    <dbReference type="NCBI Taxonomy" id="241478"/>
    <lineage>
        <taxon>Eukaryota</taxon>
        <taxon>Metazoa</taxon>
        <taxon>Ecdysozoa</taxon>
        <taxon>Nematoda</taxon>
        <taxon>Enoplea</taxon>
        <taxon>Dorylaimia</taxon>
        <taxon>Dioctophymatida</taxon>
        <taxon>Dioctophymatoidea</taxon>
        <taxon>Soboliphymatidae</taxon>
        <taxon>Soboliphyme</taxon>
    </lineage>
</organism>
<name>A0A183IVT6_9BILA</name>
<proteinExistence type="predicted"/>
<sequence length="83" mass="9154">MSFFAFSAETAYKNLKRVATDVLSAVHHLTQVFCETSCVGVSVAPLDNQPLPVSVVRDVHTVEQPIVLKIETLHNLPFAWSTT</sequence>
<evidence type="ECO:0000313" key="1">
    <source>
        <dbReference type="EMBL" id="VDP14084.1"/>
    </source>
</evidence>
<keyword evidence="2" id="KW-1185">Reference proteome</keyword>
<dbReference type="Proteomes" id="UP000270296">
    <property type="component" value="Unassembled WGS sequence"/>
</dbReference>
<dbReference type="EMBL" id="UZAM01010889">
    <property type="protein sequence ID" value="VDP14084.1"/>
    <property type="molecule type" value="Genomic_DNA"/>
</dbReference>
<reference evidence="1 2" key="2">
    <citation type="submission" date="2018-11" db="EMBL/GenBank/DDBJ databases">
        <authorList>
            <consortium name="Pathogen Informatics"/>
        </authorList>
    </citation>
    <scope>NUCLEOTIDE SEQUENCE [LARGE SCALE GENOMIC DNA]</scope>
</reference>
<evidence type="ECO:0000313" key="2">
    <source>
        <dbReference type="Proteomes" id="UP000270296"/>
    </source>
</evidence>
<dbReference type="AlphaFoldDB" id="A0A183IVT6"/>